<comment type="caution">
    <text evidence="9">The sequence shown here is derived from an EMBL/GenBank/DDBJ whole genome shotgun (WGS) entry which is preliminary data.</text>
</comment>
<feature type="transmembrane region" description="Helical" evidence="7">
    <location>
        <begin position="20"/>
        <end position="43"/>
    </location>
</feature>
<evidence type="ECO:0000256" key="5">
    <source>
        <dbReference type="ARBA" id="ARBA00023136"/>
    </source>
</evidence>
<proteinExistence type="predicted"/>
<dbReference type="InterPro" id="IPR016174">
    <property type="entry name" value="Di-haem_cyt_TM"/>
</dbReference>
<keyword evidence="4 7" id="KW-1133">Transmembrane helix</keyword>
<keyword evidence="5 7" id="KW-0472">Membrane</keyword>
<feature type="transmembrane region" description="Helical" evidence="7">
    <location>
        <begin position="158"/>
        <end position="175"/>
    </location>
</feature>
<evidence type="ECO:0000256" key="3">
    <source>
        <dbReference type="ARBA" id="ARBA00022692"/>
    </source>
</evidence>
<dbReference type="SUPFAM" id="SSF81342">
    <property type="entry name" value="Transmembrane di-heme cytochromes"/>
    <property type="match status" value="1"/>
</dbReference>
<accession>A0ABV6V127</accession>
<comment type="subcellular location">
    <subcellularLocation>
        <location evidence="1">Cell membrane</location>
        <topology evidence="1">Multi-pass membrane protein</topology>
    </subcellularLocation>
</comment>
<keyword evidence="3 7" id="KW-0812">Transmembrane</keyword>
<dbReference type="PANTHER" id="PTHR30074">
    <property type="entry name" value="FORMATE DEHYDROGENASE, NITRATE-INDUCIBLE, CYTOCHROME B556 FDN SUBUNIT"/>
    <property type="match status" value="1"/>
</dbReference>
<dbReference type="InterPro" id="IPR051817">
    <property type="entry name" value="FDH_cytochrome_b556_subunit"/>
</dbReference>
<organism evidence="9 10">
    <name type="scientific">Streptacidiphilus cavernicola</name>
    <dbReference type="NCBI Taxonomy" id="3342716"/>
    <lineage>
        <taxon>Bacteria</taxon>
        <taxon>Bacillati</taxon>
        <taxon>Actinomycetota</taxon>
        <taxon>Actinomycetes</taxon>
        <taxon>Kitasatosporales</taxon>
        <taxon>Streptomycetaceae</taxon>
        <taxon>Streptacidiphilus</taxon>
    </lineage>
</organism>
<feature type="transmembrane region" description="Helical" evidence="7">
    <location>
        <begin position="55"/>
        <end position="75"/>
    </location>
</feature>
<gene>
    <name evidence="9" type="ORF">ACEZDJ_39650</name>
</gene>
<protein>
    <submittedName>
        <fullName evidence="9">Cytochrome b/b6 domain-containing protein</fullName>
    </submittedName>
</protein>
<dbReference type="EMBL" id="JBHEZZ010000045">
    <property type="protein sequence ID" value="MFC1407411.1"/>
    <property type="molecule type" value="Genomic_DNA"/>
</dbReference>
<evidence type="ECO:0000256" key="6">
    <source>
        <dbReference type="SAM" id="MobiDB-lite"/>
    </source>
</evidence>
<dbReference type="Pfam" id="PF01292">
    <property type="entry name" value="Ni_hydr_CYTB"/>
    <property type="match status" value="1"/>
</dbReference>
<evidence type="ECO:0000256" key="1">
    <source>
        <dbReference type="ARBA" id="ARBA00004651"/>
    </source>
</evidence>
<feature type="compositionally biased region" description="Basic and acidic residues" evidence="6">
    <location>
        <begin position="208"/>
        <end position="221"/>
    </location>
</feature>
<keyword evidence="2" id="KW-1003">Cell membrane</keyword>
<evidence type="ECO:0000313" key="10">
    <source>
        <dbReference type="Proteomes" id="UP001592528"/>
    </source>
</evidence>
<dbReference type="InterPro" id="IPR011577">
    <property type="entry name" value="Cyt_b561_bac/Ni-Hgenase"/>
</dbReference>
<feature type="domain" description="Cytochrome b561 bacterial/Ni-hydrogenase" evidence="8">
    <location>
        <begin position="13"/>
        <end position="179"/>
    </location>
</feature>
<dbReference type="Proteomes" id="UP001592528">
    <property type="component" value="Unassembled WGS sequence"/>
</dbReference>
<name>A0ABV6V127_9ACTN</name>
<evidence type="ECO:0000256" key="4">
    <source>
        <dbReference type="ARBA" id="ARBA00022989"/>
    </source>
</evidence>
<evidence type="ECO:0000256" key="7">
    <source>
        <dbReference type="SAM" id="Phobius"/>
    </source>
</evidence>
<sequence length="221" mass="24741">MHRPPPEPGERYRFTVVERWVHRTTSTLMMTAIVTAACLYLPFLAEIVGRRRLLVVIHEWSGILLPAPLLAGIFFRSLRADLTRLNRFGPQDSGWAWRAVRHGTRAAGPAGKFNAGQKLFSAFIAGAVLVMVGTGLIMWFPHLSALTVRTGASFVHDWLALVVGILVIGHIRMALKDPEARHGMRTGRVSRAWAKREHALWTEDEEQGEKHGREQEPSAGR</sequence>
<feature type="transmembrane region" description="Helical" evidence="7">
    <location>
        <begin position="119"/>
        <end position="138"/>
    </location>
</feature>
<feature type="region of interest" description="Disordered" evidence="6">
    <location>
        <begin position="200"/>
        <end position="221"/>
    </location>
</feature>
<evidence type="ECO:0000259" key="8">
    <source>
        <dbReference type="Pfam" id="PF01292"/>
    </source>
</evidence>
<keyword evidence="10" id="KW-1185">Reference proteome</keyword>
<dbReference type="RefSeq" id="WP_051726557.1">
    <property type="nucleotide sequence ID" value="NZ_JBHEZZ010000045.1"/>
</dbReference>
<dbReference type="Gene3D" id="1.20.950.20">
    <property type="entry name" value="Transmembrane di-heme cytochromes, Chain C"/>
    <property type="match status" value="1"/>
</dbReference>
<evidence type="ECO:0000313" key="9">
    <source>
        <dbReference type="EMBL" id="MFC1407411.1"/>
    </source>
</evidence>
<reference evidence="9 10" key="1">
    <citation type="submission" date="2024-09" db="EMBL/GenBank/DDBJ databases">
        <authorList>
            <person name="Lee S.D."/>
        </authorList>
    </citation>
    <scope>NUCLEOTIDE SEQUENCE [LARGE SCALE GENOMIC DNA]</scope>
    <source>
        <strain evidence="9 10">N1-5</strain>
    </source>
</reference>
<evidence type="ECO:0000256" key="2">
    <source>
        <dbReference type="ARBA" id="ARBA00022475"/>
    </source>
</evidence>
<dbReference type="PANTHER" id="PTHR30074:SF6">
    <property type="entry name" value="FORMATE DEHYDROGENASE GAMMA SUBUNIT"/>
    <property type="match status" value="1"/>
</dbReference>